<dbReference type="InterPro" id="IPR005490">
    <property type="entry name" value="LD_TPept_cat_dom"/>
</dbReference>
<dbReference type="SUPFAM" id="SSF50199">
    <property type="entry name" value="Staphylococcal nuclease"/>
    <property type="match status" value="1"/>
</dbReference>
<dbReference type="AlphaFoldDB" id="V4TCI8"/>
<name>V4TCI8_9HYPH</name>
<dbReference type="GO" id="GO:0071555">
    <property type="term" value="P:cell wall organization"/>
    <property type="evidence" value="ECO:0007669"/>
    <property type="project" value="UniProtKB-UniRule"/>
</dbReference>
<sequence length="302" mass="32339">MFRRLVARRMRGRFLATLVCLLLAACLVPGAAPAEPAADTLTLHLASFPAAGVVDGGDRPLRLQGIAPTTGDLECGSDGDLWPCGAMARTALQRFVRRRALQCDVSAGGEEGEEAVATCTVAGADIAEWLVAQGWARADGERYAEKEAEAREAEIGLWSPKRPRPMLAALSTGVLPMAVAPEDAAVVAAVTLATQTMTLFHNGEAIGHWPVSTARTGKITPTGAWRAQWLSRHHRSSLYDNAPMPYAVFFNGDYAVHGTDAVYRLGQPASAGCVRLDTQHARVFFELALREGLQNTVVVIRP</sequence>
<dbReference type="CDD" id="cd16913">
    <property type="entry name" value="YkuD_like"/>
    <property type="match status" value="1"/>
</dbReference>
<evidence type="ECO:0000256" key="6">
    <source>
        <dbReference type="ARBA" id="ARBA00023316"/>
    </source>
</evidence>
<evidence type="ECO:0000256" key="3">
    <source>
        <dbReference type="ARBA" id="ARBA00022679"/>
    </source>
</evidence>
<proteinExistence type="inferred from homology"/>
<evidence type="ECO:0000256" key="1">
    <source>
        <dbReference type="ARBA" id="ARBA00004752"/>
    </source>
</evidence>
<dbReference type="PANTHER" id="PTHR30582:SF2">
    <property type="entry name" value="L,D-TRANSPEPTIDASE YCIB-RELATED"/>
    <property type="match status" value="1"/>
</dbReference>
<dbReference type="GO" id="GO:0016740">
    <property type="term" value="F:transferase activity"/>
    <property type="evidence" value="ECO:0007669"/>
    <property type="project" value="UniProtKB-KW"/>
</dbReference>
<evidence type="ECO:0000256" key="4">
    <source>
        <dbReference type="ARBA" id="ARBA00022960"/>
    </source>
</evidence>
<dbReference type="InterPro" id="IPR035437">
    <property type="entry name" value="SNase_OB-fold_sf"/>
</dbReference>
<dbReference type="InterPro" id="IPR038063">
    <property type="entry name" value="Transpep_catalytic_dom"/>
</dbReference>
<keyword evidence="4 7" id="KW-0133">Cell shape</keyword>
<dbReference type="SUPFAM" id="SSF141523">
    <property type="entry name" value="L,D-transpeptidase catalytic domain-like"/>
    <property type="match status" value="1"/>
</dbReference>
<dbReference type="Gene3D" id="2.40.50.90">
    <property type="match status" value="1"/>
</dbReference>
<dbReference type="STRING" id="631454.N177_2472"/>
<dbReference type="Gene3D" id="2.40.440.10">
    <property type="entry name" value="L,D-transpeptidase catalytic domain-like"/>
    <property type="match status" value="1"/>
</dbReference>
<dbReference type="GO" id="GO:0018104">
    <property type="term" value="P:peptidoglycan-protein cross-linking"/>
    <property type="evidence" value="ECO:0007669"/>
    <property type="project" value="TreeGrafter"/>
</dbReference>
<evidence type="ECO:0000256" key="7">
    <source>
        <dbReference type="PROSITE-ProRule" id="PRU01373"/>
    </source>
</evidence>
<dbReference type="GO" id="GO:0071972">
    <property type="term" value="F:peptidoglycan L,D-transpeptidase activity"/>
    <property type="evidence" value="ECO:0007669"/>
    <property type="project" value="TreeGrafter"/>
</dbReference>
<evidence type="ECO:0000259" key="9">
    <source>
        <dbReference type="PROSITE" id="PS52029"/>
    </source>
</evidence>
<dbReference type="Proteomes" id="UP000017819">
    <property type="component" value="Unassembled WGS sequence"/>
</dbReference>
<feature type="active site" description="Nucleophile" evidence="7">
    <location>
        <position position="273"/>
    </location>
</feature>
<keyword evidence="6 7" id="KW-0961">Cell wall biogenesis/degradation</keyword>
<feature type="domain" description="L,D-TPase catalytic" evidence="9">
    <location>
        <begin position="186"/>
        <end position="300"/>
    </location>
</feature>
<dbReference type="Pfam" id="PF03734">
    <property type="entry name" value="YkuD"/>
    <property type="match status" value="1"/>
</dbReference>
<organism evidence="10 11">
    <name type="scientific">Lutibaculum baratangense AMV1</name>
    <dbReference type="NCBI Taxonomy" id="631454"/>
    <lineage>
        <taxon>Bacteria</taxon>
        <taxon>Pseudomonadati</taxon>
        <taxon>Pseudomonadota</taxon>
        <taxon>Alphaproteobacteria</taxon>
        <taxon>Hyphomicrobiales</taxon>
        <taxon>Tepidamorphaceae</taxon>
        <taxon>Lutibaculum</taxon>
    </lineage>
</organism>
<gene>
    <name evidence="10" type="ORF">N177_2472</name>
</gene>
<dbReference type="PANTHER" id="PTHR30582">
    <property type="entry name" value="L,D-TRANSPEPTIDASE"/>
    <property type="match status" value="1"/>
</dbReference>
<keyword evidence="5 7" id="KW-0573">Peptidoglycan synthesis</keyword>
<feature type="signal peptide" evidence="8">
    <location>
        <begin position="1"/>
        <end position="34"/>
    </location>
</feature>
<dbReference type="eggNOG" id="COG1525">
    <property type="taxonomic scope" value="Bacteria"/>
</dbReference>
<dbReference type="PROSITE" id="PS52029">
    <property type="entry name" value="LD_TPASE"/>
    <property type="match status" value="1"/>
</dbReference>
<feature type="chain" id="PRO_5004728154" description="L,D-TPase catalytic domain-containing protein" evidence="8">
    <location>
        <begin position="35"/>
        <end position="302"/>
    </location>
</feature>
<comment type="similarity">
    <text evidence="2">Belongs to the YkuD family.</text>
</comment>
<evidence type="ECO:0000313" key="11">
    <source>
        <dbReference type="Proteomes" id="UP000017819"/>
    </source>
</evidence>
<dbReference type="PROSITE" id="PS51257">
    <property type="entry name" value="PROKAR_LIPOPROTEIN"/>
    <property type="match status" value="1"/>
</dbReference>
<dbReference type="EMBL" id="AWXZ01000035">
    <property type="protein sequence ID" value="ESR24023.1"/>
    <property type="molecule type" value="Genomic_DNA"/>
</dbReference>
<dbReference type="GO" id="GO:0005576">
    <property type="term" value="C:extracellular region"/>
    <property type="evidence" value="ECO:0007669"/>
    <property type="project" value="TreeGrafter"/>
</dbReference>
<dbReference type="InterPro" id="IPR050979">
    <property type="entry name" value="LD-transpeptidase"/>
</dbReference>
<dbReference type="GO" id="GO:0008360">
    <property type="term" value="P:regulation of cell shape"/>
    <property type="evidence" value="ECO:0007669"/>
    <property type="project" value="UniProtKB-UniRule"/>
</dbReference>
<keyword evidence="8" id="KW-0732">Signal</keyword>
<reference evidence="10 11" key="1">
    <citation type="journal article" date="2014" name="Genome Announc.">
        <title>Draft Genome Sequence of Lutibaculum baratangense Strain AMV1T, Isolated from a Mud Volcano in Andamans, India.</title>
        <authorList>
            <person name="Singh A."/>
            <person name="Sreenivas A."/>
            <person name="Sathyanarayana Reddy G."/>
            <person name="Pinnaka A.K."/>
            <person name="Shivaji S."/>
        </authorList>
    </citation>
    <scope>NUCLEOTIDE SEQUENCE [LARGE SCALE GENOMIC DNA]</scope>
    <source>
        <strain evidence="10 11">AMV1</strain>
    </source>
</reference>
<dbReference type="eggNOG" id="COG1376">
    <property type="taxonomic scope" value="Bacteria"/>
</dbReference>
<comment type="pathway">
    <text evidence="1 7">Cell wall biogenesis; peptidoglycan biosynthesis.</text>
</comment>
<comment type="caution">
    <text evidence="10">The sequence shown here is derived from an EMBL/GenBank/DDBJ whole genome shotgun (WGS) entry which is preliminary data.</text>
</comment>
<feature type="active site" description="Proton donor/acceptor" evidence="7">
    <location>
        <position position="257"/>
    </location>
</feature>
<protein>
    <recommendedName>
        <fullName evidence="9">L,D-TPase catalytic domain-containing protein</fullName>
    </recommendedName>
</protein>
<dbReference type="PATRIC" id="fig|631454.5.peg.2441"/>
<dbReference type="UniPathway" id="UPA00219"/>
<keyword evidence="3" id="KW-0808">Transferase</keyword>
<evidence type="ECO:0000313" key="10">
    <source>
        <dbReference type="EMBL" id="ESR24023.1"/>
    </source>
</evidence>
<accession>V4TCI8</accession>
<evidence type="ECO:0000256" key="5">
    <source>
        <dbReference type="ARBA" id="ARBA00022984"/>
    </source>
</evidence>
<evidence type="ECO:0000256" key="8">
    <source>
        <dbReference type="SAM" id="SignalP"/>
    </source>
</evidence>
<keyword evidence="11" id="KW-1185">Reference proteome</keyword>
<evidence type="ECO:0000256" key="2">
    <source>
        <dbReference type="ARBA" id="ARBA00005992"/>
    </source>
</evidence>